<evidence type="ECO:0000313" key="2">
    <source>
        <dbReference type="EMBL" id="EJX02211.1"/>
    </source>
</evidence>
<feature type="domain" description="Phytase-like" evidence="1">
    <location>
        <begin position="35"/>
        <end position="327"/>
    </location>
</feature>
<reference evidence="2" key="1">
    <citation type="journal article" date="2012" name="PLoS ONE">
        <title>Gene sets for utilization of primary and secondary nutrition supplies in the distal gut of endangered iberian lynx.</title>
        <authorList>
            <person name="Alcaide M."/>
            <person name="Messina E."/>
            <person name="Richter M."/>
            <person name="Bargiela R."/>
            <person name="Peplies J."/>
            <person name="Huws S.A."/>
            <person name="Newbold C.J."/>
            <person name="Golyshin P.N."/>
            <person name="Simon M.A."/>
            <person name="Lopez G."/>
            <person name="Yakimov M.M."/>
            <person name="Ferrer M."/>
        </authorList>
    </citation>
    <scope>NUCLEOTIDE SEQUENCE</scope>
</reference>
<dbReference type="AlphaFoldDB" id="J9CQ04"/>
<accession>J9CQ04</accession>
<sequence length="349" mass="38665">MAALCCCLLPLMASAQHAVELKQQKMSKWSIGTANYSGITSLGGNHYALVSDKEPSDGFYLFRIDQNKTTGVVESMYLEGFKGNPNPTTNDQGMTVRDCEGIAYFPPAQTLFISGEGDQEIKEYRMDGTLTGRSLNVPAIYSVKNIVPNYGFEALSYCPETHRFWTTTETTLPQDGPSASPAHPGVQNLLRIQSFGDDLQPAEQYAYRMDRGKQTDFGKTYVLGVPEITALPDGRLLVLEREADISNGYLSSECTCKLFLVNPAESWQIDISTSLQKLDPNKFMVKHLLTTFKTKFTPFMQNLANYEGMCLGQKLADGRQTVLLICDSQASFGKGTFSLNDYIKVLILP</sequence>
<proteinExistence type="predicted"/>
<gene>
    <name evidence="2" type="ORF">EVA_09688</name>
</gene>
<evidence type="ECO:0000259" key="1">
    <source>
        <dbReference type="Pfam" id="PF13449"/>
    </source>
</evidence>
<name>J9CQ04_9ZZZZ</name>
<dbReference type="Pfam" id="PF13449">
    <property type="entry name" value="Phytase-like"/>
    <property type="match status" value="1"/>
</dbReference>
<dbReference type="EMBL" id="AMCI01002643">
    <property type="protein sequence ID" value="EJX02211.1"/>
    <property type="molecule type" value="Genomic_DNA"/>
</dbReference>
<comment type="caution">
    <text evidence="2">The sequence shown here is derived from an EMBL/GenBank/DDBJ whole genome shotgun (WGS) entry which is preliminary data.</text>
</comment>
<organism evidence="2">
    <name type="scientific">gut metagenome</name>
    <dbReference type="NCBI Taxonomy" id="749906"/>
    <lineage>
        <taxon>unclassified sequences</taxon>
        <taxon>metagenomes</taxon>
        <taxon>organismal metagenomes</taxon>
    </lineage>
</organism>
<dbReference type="InterPro" id="IPR027372">
    <property type="entry name" value="Phytase-like_dom"/>
</dbReference>
<protein>
    <recommendedName>
        <fullName evidence="1">Phytase-like domain-containing protein</fullName>
    </recommendedName>
</protein>